<proteinExistence type="predicted"/>
<reference evidence="1 2" key="1">
    <citation type="submission" date="2019-10" db="EMBL/GenBank/DDBJ databases">
        <title>Nocardia macrotermitis sp. nov. and Nocardia aurantia sp. nov., isolated from the gut of fungus growing-termite Macrotermes natalensis.</title>
        <authorList>
            <person name="Benndorf R."/>
            <person name="Schwitalla J."/>
            <person name="Martin K."/>
            <person name="De Beer W."/>
            <person name="Kaster A.-K."/>
            <person name="Vollmers J."/>
            <person name="Poulsen M."/>
            <person name="Beemelmanns C."/>
        </authorList>
    </citation>
    <scope>NUCLEOTIDE SEQUENCE [LARGE SCALE GENOMIC DNA]</scope>
    <source>
        <strain evidence="1 2">RB56</strain>
    </source>
</reference>
<organism evidence="1 2">
    <name type="scientific">Nocardia aurantia</name>
    <dbReference type="NCBI Taxonomy" id="2585199"/>
    <lineage>
        <taxon>Bacteria</taxon>
        <taxon>Bacillati</taxon>
        <taxon>Actinomycetota</taxon>
        <taxon>Actinomycetes</taxon>
        <taxon>Mycobacteriales</taxon>
        <taxon>Nocardiaceae</taxon>
        <taxon>Nocardia</taxon>
    </lineage>
</organism>
<evidence type="ECO:0000313" key="1">
    <source>
        <dbReference type="EMBL" id="MQY27239.1"/>
    </source>
</evidence>
<name>A0A7K0DNE5_9NOCA</name>
<dbReference type="Gene3D" id="3.30.572.10">
    <property type="entry name" value="Thymidylate synthase/dCMP hydroxymethylase domain"/>
    <property type="match status" value="1"/>
</dbReference>
<dbReference type="EMBL" id="WEGI01000005">
    <property type="protein sequence ID" value="MQY27239.1"/>
    <property type="molecule type" value="Genomic_DNA"/>
</dbReference>
<dbReference type="SUPFAM" id="SSF55831">
    <property type="entry name" value="Thymidylate synthase/dCMP hydroxymethylase"/>
    <property type="match status" value="1"/>
</dbReference>
<dbReference type="Proteomes" id="UP000431401">
    <property type="component" value="Unassembled WGS sequence"/>
</dbReference>
<dbReference type="AlphaFoldDB" id="A0A7K0DNE5"/>
<accession>A0A7K0DNE5</accession>
<dbReference type="InterPro" id="IPR036926">
    <property type="entry name" value="Thymidate_synth/dCMP_Mease_sf"/>
</dbReference>
<protein>
    <recommendedName>
        <fullName evidence="3">Thymidylate synthase</fullName>
    </recommendedName>
</protein>
<sequence length="300" mass="33299">MMRRMATHIEARDIGDAWLQAARALVDAPGRTLVNLAVSIADPLHEDLGVRRELEYALAGLARDKPADPVYSVHTVANTIFPISLYNPAHEQSAQLFFDRARDTARLHHHGRHNEWGTYFGRLVAYPDPGGGEVNQLERFLAVLAEDRKWADRYEAPLTLPGETVEAICADALVIGPQDRRSRGGPCLAHVSFTVLDGMLHLTALYRRHYYLARAYGNFLGLARLQHFLATESGRDVGGMLVVGTHAQLETGNLAHNKKLLERAGDAQGDIHQIEVSTRRLGASWADLELPEPDRPTAQR</sequence>
<evidence type="ECO:0008006" key="3">
    <source>
        <dbReference type="Google" id="ProtNLM"/>
    </source>
</evidence>
<comment type="caution">
    <text evidence="1">The sequence shown here is derived from an EMBL/GenBank/DDBJ whole genome shotgun (WGS) entry which is preliminary data.</text>
</comment>
<keyword evidence="2" id="KW-1185">Reference proteome</keyword>
<gene>
    <name evidence="1" type="ORF">NRB56_28220</name>
</gene>
<evidence type="ECO:0000313" key="2">
    <source>
        <dbReference type="Proteomes" id="UP000431401"/>
    </source>
</evidence>